<feature type="compositionally biased region" description="Low complexity" evidence="13">
    <location>
        <begin position="33"/>
        <end position="55"/>
    </location>
</feature>
<comment type="similarity">
    <text evidence="1">Belongs to the protein kinase superfamily. AGC Ser/Thr protein kinase family.</text>
</comment>
<dbReference type="PROSITE" id="PS51285">
    <property type="entry name" value="AGC_KINASE_CTER"/>
    <property type="match status" value="1"/>
</dbReference>
<dbReference type="InterPro" id="IPR000719">
    <property type="entry name" value="Prot_kinase_dom"/>
</dbReference>
<sequence>MPNLCGNQKLLSQALEPVDRDAVDKYFAEKCPTGSENSNSSIKSSTSTSTLSVDGSPKDSISKMLKFREYGIDDFEFIKLLGNGSYGKVLLAELKGHGMYFAVKCLKKDVVIDDDDVESIMIERRVLALGTQHPYMCKLYCTFQTRSYLFFVMEYLNGGDLMFHIQKRRFDLERTIFYGAEIVSALKFLHKRGIIYRDMKLDNIMFDMEGHLHLVDFGMCKTGMLENIASTYCGTRDYIAPEIILGQLYNQSVDWWSFGVLLFEMLVGKSPFIGFDEDELLWSICNEEPPYPRTLPKKAKDILENLLLKTPSKRLGMPSSPAGEIKDHPFFSTIDWDKLEKKEIPPPYKPRVVSMII</sequence>
<dbReference type="PROSITE" id="PS00108">
    <property type="entry name" value="PROTEIN_KINASE_ST"/>
    <property type="match status" value="1"/>
</dbReference>
<keyword evidence="6 11" id="KW-0547">Nucleotide-binding</keyword>
<keyword evidence="17" id="KW-1185">Reference proteome</keyword>
<evidence type="ECO:0000313" key="16">
    <source>
        <dbReference type="EMBL" id="GFY39810.1"/>
    </source>
</evidence>
<evidence type="ECO:0000256" key="7">
    <source>
        <dbReference type="ARBA" id="ARBA00022777"/>
    </source>
</evidence>
<dbReference type="EMBL" id="BMAV01001540">
    <property type="protein sequence ID" value="GFY39810.1"/>
    <property type="molecule type" value="Genomic_DNA"/>
</dbReference>
<dbReference type="InterPro" id="IPR000961">
    <property type="entry name" value="AGC-kinase_C"/>
</dbReference>
<evidence type="ECO:0000313" key="17">
    <source>
        <dbReference type="Proteomes" id="UP000886998"/>
    </source>
</evidence>
<evidence type="ECO:0000256" key="1">
    <source>
        <dbReference type="ARBA" id="ARBA00009903"/>
    </source>
</evidence>
<evidence type="ECO:0000256" key="2">
    <source>
        <dbReference type="ARBA" id="ARBA00012513"/>
    </source>
</evidence>
<evidence type="ECO:0000256" key="4">
    <source>
        <dbReference type="ARBA" id="ARBA00022553"/>
    </source>
</evidence>
<evidence type="ECO:0000259" key="15">
    <source>
        <dbReference type="PROSITE" id="PS51285"/>
    </source>
</evidence>
<evidence type="ECO:0000256" key="13">
    <source>
        <dbReference type="SAM" id="MobiDB-lite"/>
    </source>
</evidence>
<comment type="catalytic activity">
    <reaction evidence="10">
        <text>L-seryl-[protein] + ATP = O-phospho-L-seryl-[protein] + ADP + H(+)</text>
        <dbReference type="Rhea" id="RHEA:17989"/>
        <dbReference type="Rhea" id="RHEA-COMP:9863"/>
        <dbReference type="Rhea" id="RHEA-COMP:11604"/>
        <dbReference type="ChEBI" id="CHEBI:15378"/>
        <dbReference type="ChEBI" id="CHEBI:29999"/>
        <dbReference type="ChEBI" id="CHEBI:30616"/>
        <dbReference type="ChEBI" id="CHEBI:83421"/>
        <dbReference type="ChEBI" id="CHEBI:456216"/>
        <dbReference type="EC" id="2.7.11.1"/>
    </reaction>
</comment>
<dbReference type="FunFam" id="1.10.510.10:FF:000048">
    <property type="entry name" value="Protein kinase C"/>
    <property type="match status" value="1"/>
</dbReference>
<feature type="region of interest" description="Disordered" evidence="13">
    <location>
        <begin position="32"/>
        <end position="57"/>
    </location>
</feature>
<evidence type="ECO:0000256" key="10">
    <source>
        <dbReference type="ARBA" id="ARBA00048679"/>
    </source>
</evidence>
<dbReference type="Gene3D" id="1.10.510.10">
    <property type="entry name" value="Transferase(Phosphotransferase) domain 1"/>
    <property type="match status" value="1"/>
</dbReference>
<evidence type="ECO:0000259" key="14">
    <source>
        <dbReference type="PROSITE" id="PS50011"/>
    </source>
</evidence>
<dbReference type="GO" id="GO:0035556">
    <property type="term" value="P:intracellular signal transduction"/>
    <property type="evidence" value="ECO:0007669"/>
    <property type="project" value="TreeGrafter"/>
</dbReference>
<dbReference type="InterPro" id="IPR011009">
    <property type="entry name" value="Kinase-like_dom_sf"/>
</dbReference>
<evidence type="ECO:0000256" key="3">
    <source>
        <dbReference type="ARBA" id="ARBA00022527"/>
    </source>
</evidence>
<dbReference type="PANTHER" id="PTHR24356">
    <property type="entry name" value="SERINE/THREONINE-PROTEIN KINASE"/>
    <property type="match status" value="1"/>
</dbReference>
<reference evidence="16" key="1">
    <citation type="submission" date="2020-08" db="EMBL/GenBank/DDBJ databases">
        <title>Multicomponent nature underlies the extraordinary mechanical properties of spider dragline silk.</title>
        <authorList>
            <person name="Kono N."/>
            <person name="Nakamura H."/>
            <person name="Mori M."/>
            <person name="Yoshida Y."/>
            <person name="Ohtoshi R."/>
            <person name="Malay A.D."/>
            <person name="Moran D.A.P."/>
            <person name="Tomita M."/>
            <person name="Numata K."/>
            <person name="Arakawa K."/>
        </authorList>
    </citation>
    <scope>NUCLEOTIDE SEQUENCE</scope>
</reference>
<organism evidence="16 17">
    <name type="scientific">Trichonephila inaurata madagascariensis</name>
    <dbReference type="NCBI Taxonomy" id="2747483"/>
    <lineage>
        <taxon>Eukaryota</taxon>
        <taxon>Metazoa</taxon>
        <taxon>Ecdysozoa</taxon>
        <taxon>Arthropoda</taxon>
        <taxon>Chelicerata</taxon>
        <taxon>Arachnida</taxon>
        <taxon>Araneae</taxon>
        <taxon>Araneomorphae</taxon>
        <taxon>Entelegynae</taxon>
        <taxon>Araneoidea</taxon>
        <taxon>Nephilidae</taxon>
        <taxon>Trichonephila</taxon>
        <taxon>Trichonephila inaurata</taxon>
    </lineage>
</organism>
<accession>A0A8X7BQA4</accession>
<evidence type="ECO:0000256" key="12">
    <source>
        <dbReference type="RuleBase" id="RU000304"/>
    </source>
</evidence>
<keyword evidence="8 11" id="KW-0067">ATP-binding</keyword>
<comment type="caution">
    <text evidence="16">The sequence shown here is derived from an EMBL/GenBank/DDBJ whole genome shotgun (WGS) entry which is preliminary data.</text>
</comment>
<dbReference type="InterPro" id="IPR008271">
    <property type="entry name" value="Ser/Thr_kinase_AS"/>
</dbReference>
<dbReference type="AlphaFoldDB" id="A0A8X7BQA4"/>
<keyword evidence="4" id="KW-0597">Phosphoprotein</keyword>
<dbReference type="Proteomes" id="UP000886998">
    <property type="component" value="Unassembled WGS sequence"/>
</dbReference>
<dbReference type="SMART" id="SM00220">
    <property type="entry name" value="S_TKc"/>
    <property type="match status" value="1"/>
</dbReference>
<evidence type="ECO:0000256" key="5">
    <source>
        <dbReference type="ARBA" id="ARBA00022679"/>
    </source>
</evidence>
<dbReference type="GO" id="GO:0004674">
    <property type="term" value="F:protein serine/threonine kinase activity"/>
    <property type="evidence" value="ECO:0007669"/>
    <property type="project" value="UniProtKB-KW"/>
</dbReference>
<dbReference type="InterPro" id="IPR017441">
    <property type="entry name" value="Protein_kinase_ATP_BS"/>
</dbReference>
<feature type="binding site" evidence="11">
    <location>
        <position position="104"/>
    </location>
    <ligand>
        <name>ATP</name>
        <dbReference type="ChEBI" id="CHEBI:30616"/>
    </ligand>
</feature>
<protein>
    <recommendedName>
        <fullName evidence="2">non-specific serine/threonine protein kinase</fullName>
        <ecNumber evidence="2">2.7.11.1</ecNumber>
    </recommendedName>
</protein>
<dbReference type="PROSITE" id="PS00107">
    <property type="entry name" value="PROTEIN_KINASE_ATP"/>
    <property type="match status" value="1"/>
</dbReference>
<keyword evidence="3 12" id="KW-0723">Serine/threonine-protein kinase</keyword>
<dbReference type="Pfam" id="PF00069">
    <property type="entry name" value="Pkinase"/>
    <property type="match status" value="1"/>
</dbReference>
<comment type="catalytic activity">
    <reaction evidence="9">
        <text>L-threonyl-[protein] + ATP = O-phospho-L-threonyl-[protein] + ADP + H(+)</text>
        <dbReference type="Rhea" id="RHEA:46608"/>
        <dbReference type="Rhea" id="RHEA-COMP:11060"/>
        <dbReference type="Rhea" id="RHEA-COMP:11605"/>
        <dbReference type="ChEBI" id="CHEBI:15378"/>
        <dbReference type="ChEBI" id="CHEBI:30013"/>
        <dbReference type="ChEBI" id="CHEBI:30616"/>
        <dbReference type="ChEBI" id="CHEBI:61977"/>
        <dbReference type="ChEBI" id="CHEBI:456216"/>
        <dbReference type="EC" id="2.7.11.1"/>
    </reaction>
</comment>
<dbReference type="Gene3D" id="3.30.200.20">
    <property type="entry name" value="Phosphorylase Kinase, domain 1"/>
    <property type="match status" value="1"/>
</dbReference>
<feature type="domain" description="AGC-kinase C-terminal" evidence="15">
    <location>
        <begin position="332"/>
        <end position="357"/>
    </location>
</feature>
<proteinExistence type="inferred from homology"/>
<dbReference type="EC" id="2.7.11.1" evidence="2"/>
<dbReference type="FunFam" id="3.30.200.20:FF:000103">
    <property type="entry name" value="Protein kinase C"/>
    <property type="match status" value="1"/>
</dbReference>
<feature type="domain" description="Protein kinase" evidence="14">
    <location>
        <begin position="75"/>
        <end position="331"/>
    </location>
</feature>
<keyword evidence="5" id="KW-0808">Transferase</keyword>
<dbReference type="PANTHER" id="PTHR24356:SF347">
    <property type="entry name" value="PROTEIN KINASE C DELTA TYPE HOMOLOG-RELATED"/>
    <property type="match status" value="1"/>
</dbReference>
<dbReference type="OrthoDB" id="10047816at2759"/>
<evidence type="ECO:0000256" key="11">
    <source>
        <dbReference type="PROSITE-ProRule" id="PRU10141"/>
    </source>
</evidence>
<keyword evidence="7" id="KW-0418">Kinase</keyword>
<dbReference type="SUPFAM" id="SSF56112">
    <property type="entry name" value="Protein kinase-like (PK-like)"/>
    <property type="match status" value="1"/>
</dbReference>
<dbReference type="InterPro" id="IPR050236">
    <property type="entry name" value="Ser_Thr_kinase_AGC"/>
</dbReference>
<dbReference type="GO" id="GO:0005524">
    <property type="term" value="F:ATP binding"/>
    <property type="evidence" value="ECO:0007669"/>
    <property type="project" value="UniProtKB-UniRule"/>
</dbReference>
<evidence type="ECO:0000256" key="9">
    <source>
        <dbReference type="ARBA" id="ARBA00047899"/>
    </source>
</evidence>
<dbReference type="PROSITE" id="PS50011">
    <property type="entry name" value="PROTEIN_KINASE_DOM"/>
    <property type="match status" value="1"/>
</dbReference>
<gene>
    <name evidence="16" type="primary">Pkcdelta</name>
    <name evidence="16" type="ORF">TNIN_438041</name>
</gene>
<evidence type="ECO:0000256" key="8">
    <source>
        <dbReference type="ARBA" id="ARBA00022840"/>
    </source>
</evidence>
<name>A0A8X7BQA4_9ARAC</name>
<evidence type="ECO:0000256" key="6">
    <source>
        <dbReference type="ARBA" id="ARBA00022741"/>
    </source>
</evidence>